<evidence type="ECO:0000313" key="4">
    <source>
        <dbReference type="EMBL" id="RHN67096.1"/>
    </source>
</evidence>
<reference evidence="5" key="3">
    <citation type="submission" date="2015-04" db="UniProtKB">
        <authorList>
            <consortium name="EnsemblPlants"/>
        </authorList>
    </citation>
    <scope>IDENTIFICATION</scope>
    <source>
        <strain evidence="5">cv. Jemalong A17</strain>
    </source>
</reference>
<reference evidence="3 6" key="2">
    <citation type="journal article" date="2014" name="BMC Genomics">
        <title>An improved genome release (version Mt4.0) for the model legume Medicago truncatula.</title>
        <authorList>
            <person name="Tang H."/>
            <person name="Krishnakumar V."/>
            <person name="Bidwell S."/>
            <person name="Rosen B."/>
            <person name="Chan A."/>
            <person name="Zhou S."/>
            <person name="Gentzbittel L."/>
            <person name="Childs K.L."/>
            <person name="Yandell M."/>
            <person name="Gundlach H."/>
            <person name="Mayer K.F."/>
            <person name="Schwartz D.C."/>
            <person name="Town C.D."/>
        </authorList>
    </citation>
    <scope>GENOME REANNOTATION</scope>
    <source>
        <strain evidence="5 6">cv. Jemalong A17</strain>
    </source>
</reference>
<reference evidence="3 6" key="1">
    <citation type="journal article" date="2011" name="Nature">
        <title>The Medicago genome provides insight into the evolution of rhizobial symbioses.</title>
        <authorList>
            <person name="Young N.D."/>
            <person name="Debelle F."/>
            <person name="Oldroyd G.E."/>
            <person name="Geurts R."/>
            <person name="Cannon S.B."/>
            <person name="Udvardi M.K."/>
            <person name="Benedito V.A."/>
            <person name="Mayer K.F."/>
            <person name="Gouzy J."/>
            <person name="Schoof H."/>
            <person name="Van de Peer Y."/>
            <person name="Proost S."/>
            <person name="Cook D.R."/>
            <person name="Meyers B.C."/>
            <person name="Spannagl M."/>
            <person name="Cheung F."/>
            <person name="De Mita S."/>
            <person name="Krishnakumar V."/>
            <person name="Gundlach H."/>
            <person name="Zhou S."/>
            <person name="Mudge J."/>
            <person name="Bharti A.K."/>
            <person name="Murray J.D."/>
            <person name="Naoumkina M.A."/>
            <person name="Rosen B."/>
            <person name="Silverstein K.A."/>
            <person name="Tang H."/>
            <person name="Rombauts S."/>
            <person name="Zhao P.X."/>
            <person name="Zhou P."/>
            <person name="Barbe V."/>
            <person name="Bardou P."/>
            <person name="Bechner M."/>
            <person name="Bellec A."/>
            <person name="Berger A."/>
            <person name="Berges H."/>
            <person name="Bidwell S."/>
            <person name="Bisseling T."/>
            <person name="Choisne N."/>
            <person name="Couloux A."/>
            <person name="Denny R."/>
            <person name="Deshpande S."/>
            <person name="Dai X."/>
            <person name="Doyle J.J."/>
            <person name="Dudez A.M."/>
            <person name="Farmer A.D."/>
            <person name="Fouteau S."/>
            <person name="Franken C."/>
            <person name="Gibelin C."/>
            <person name="Gish J."/>
            <person name="Goldstein S."/>
            <person name="Gonzalez A.J."/>
            <person name="Green P.J."/>
            <person name="Hallab A."/>
            <person name="Hartog M."/>
            <person name="Hua A."/>
            <person name="Humphray S.J."/>
            <person name="Jeong D.H."/>
            <person name="Jing Y."/>
            <person name="Jocker A."/>
            <person name="Kenton S.M."/>
            <person name="Kim D.J."/>
            <person name="Klee K."/>
            <person name="Lai H."/>
            <person name="Lang C."/>
            <person name="Lin S."/>
            <person name="Macmil S.L."/>
            <person name="Magdelenat G."/>
            <person name="Matthews L."/>
            <person name="McCorrison J."/>
            <person name="Monaghan E.L."/>
            <person name="Mun J.H."/>
            <person name="Najar F.Z."/>
            <person name="Nicholson C."/>
            <person name="Noirot C."/>
            <person name="O'Bleness M."/>
            <person name="Paule C.R."/>
            <person name="Poulain J."/>
            <person name="Prion F."/>
            <person name="Qin B."/>
            <person name="Qu C."/>
            <person name="Retzel E.F."/>
            <person name="Riddle C."/>
            <person name="Sallet E."/>
            <person name="Samain S."/>
            <person name="Samson N."/>
            <person name="Sanders I."/>
            <person name="Saurat O."/>
            <person name="Scarpelli C."/>
            <person name="Schiex T."/>
            <person name="Segurens B."/>
            <person name="Severin A.J."/>
            <person name="Sherrier D.J."/>
            <person name="Shi R."/>
            <person name="Sims S."/>
            <person name="Singer S.R."/>
            <person name="Sinharoy S."/>
            <person name="Sterck L."/>
            <person name="Viollet A."/>
            <person name="Wang B.B."/>
            <person name="Wang K."/>
            <person name="Wang M."/>
            <person name="Wang X."/>
            <person name="Warfsmann J."/>
            <person name="Weissenbach J."/>
            <person name="White D.D."/>
            <person name="White J.D."/>
            <person name="Wiley G.B."/>
            <person name="Wincker P."/>
            <person name="Xing Y."/>
            <person name="Yang L."/>
            <person name="Yao Z."/>
            <person name="Ying F."/>
            <person name="Zhai J."/>
            <person name="Zhou L."/>
            <person name="Zuber A."/>
            <person name="Denarie J."/>
            <person name="Dixon R.A."/>
            <person name="May G.D."/>
            <person name="Schwartz D.C."/>
            <person name="Rogers J."/>
            <person name="Quetier F."/>
            <person name="Town C.D."/>
            <person name="Roe B.A."/>
        </authorList>
    </citation>
    <scope>NUCLEOTIDE SEQUENCE [LARGE SCALE GENOMIC DNA]</scope>
    <source>
        <strain evidence="3">A17</strain>
        <strain evidence="5 6">cv. Jemalong A17</strain>
    </source>
</reference>
<proteinExistence type="predicted"/>
<dbReference type="InterPro" id="IPR009810">
    <property type="entry name" value="Nodulin_late_dom"/>
</dbReference>
<organism evidence="3 6">
    <name type="scientific">Medicago truncatula</name>
    <name type="common">Barrel medic</name>
    <name type="synonym">Medicago tribuloides</name>
    <dbReference type="NCBI Taxonomy" id="3880"/>
    <lineage>
        <taxon>Eukaryota</taxon>
        <taxon>Viridiplantae</taxon>
        <taxon>Streptophyta</taxon>
        <taxon>Embryophyta</taxon>
        <taxon>Tracheophyta</taxon>
        <taxon>Spermatophyta</taxon>
        <taxon>Magnoliopsida</taxon>
        <taxon>eudicotyledons</taxon>
        <taxon>Gunneridae</taxon>
        <taxon>Pentapetalae</taxon>
        <taxon>rosids</taxon>
        <taxon>fabids</taxon>
        <taxon>Fabales</taxon>
        <taxon>Fabaceae</taxon>
        <taxon>Papilionoideae</taxon>
        <taxon>50 kb inversion clade</taxon>
        <taxon>NPAAA clade</taxon>
        <taxon>Hologalegina</taxon>
        <taxon>IRL clade</taxon>
        <taxon>Trifolieae</taxon>
        <taxon>Medicago</taxon>
    </lineage>
</organism>
<evidence type="ECO:0000313" key="6">
    <source>
        <dbReference type="Proteomes" id="UP000002051"/>
    </source>
</evidence>
<evidence type="ECO:0000259" key="2">
    <source>
        <dbReference type="Pfam" id="PF07127"/>
    </source>
</evidence>
<feature type="signal peptide" evidence="1">
    <location>
        <begin position="1"/>
        <end position="22"/>
    </location>
</feature>
<feature type="domain" description="Late nodulin" evidence="2">
    <location>
        <begin position="1"/>
        <end position="59"/>
    </location>
</feature>
<dbReference type="Proteomes" id="UP000002051">
    <property type="component" value="Chromosome 3"/>
</dbReference>
<accession>G7IY11</accession>
<keyword evidence="1" id="KW-0732">Signal</keyword>
<dbReference type="Gramene" id="rna15240">
    <property type="protein sequence ID" value="RHN67096.1"/>
    <property type="gene ID" value="gene15240"/>
</dbReference>
<evidence type="ECO:0000313" key="3">
    <source>
        <dbReference type="EMBL" id="AES70353.1"/>
    </source>
</evidence>
<evidence type="ECO:0000313" key="5">
    <source>
        <dbReference type="EnsemblPlants" id="AES70353"/>
    </source>
</evidence>
<dbReference type="EnsemblPlants" id="AES70353">
    <property type="protein sequence ID" value="AES70353"/>
    <property type="gene ID" value="MTR_3g052100"/>
</dbReference>
<name>G7IY11_MEDTR</name>
<feature type="chain" id="PRO_5014572536" evidence="1">
    <location>
        <begin position="23"/>
        <end position="64"/>
    </location>
</feature>
<gene>
    <name evidence="3" type="ordered locus">MTR_3g052100</name>
    <name evidence="4" type="ORF">MtrunA17_Chr3g0099021</name>
</gene>
<sequence>MAQLHKLIYALTIFLSLFIVGAVRIPRPLIDPLNCHIDIHCIYKECRRPFKPSCLNFKCDCGKE</sequence>
<evidence type="ECO:0000256" key="1">
    <source>
        <dbReference type="SAM" id="SignalP"/>
    </source>
</evidence>
<dbReference type="GO" id="GO:0046872">
    <property type="term" value="F:metal ion binding"/>
    <property type="evidence" value="ECO:0007669"/>
    <property type="project" value="InterPro"/>
</dbReference>
<dbReference type="AlphaFoldDB" id="G7IY11"/>
<dbReference type="Proteomes" id="UP000265566">
    <property type="component" value="Chromosome 3"/>
</dbReference>
<dbReference type="EMBL" id="PSQE01000003">
    <property type="protein sequence ID" value="RHN67096.1"/>
    <property type="molecule type" value="Genomic_DNA"/>
</dbReference>
<dbReference type="EMBL" id="CM001219">
    <property type="protein sequence ID" value="AES70353.1"/>
    <property type="molecule type" value="Genomic_DNA"/>
</dbReference>
<keyword evidence="6" id="KW-1185">Reference proteome</keyword>
<reference evidence="4" key="5">
    <citation type="journal article" date="2018" name="Nat. Plants">
        <title>Whole-genome landscape of Medicago truncatula symbiotic genes.</title>
        <authorList>
            <person name="Pecrix Y."/>
            <person name="Gamas P."/>
            <person name="Carrere S."/>
        </authorList>
    </citation>
    <scope>NUCLEOTIDE SEQUENCE</scope>
    <source>
        <tissue evidence="4">Leaves</tissue>
    </source>
</reference>
<dbReference type="Pfam" id="PF07127">
    <property type="entry name" value="Nodulin_late"/>
    <property type="match status" value="1"/>
</dbReference>
<evidence type="ECO:0000313" key="7">
    <source>
        <dbReference type="Proteomes" id="UP000265566"/>
    </source>
</evidence>
<reference evidence="7" key="4">
    <citation type="journal article" date="2018" name="Nat. Plants">
        <title>Whole-genome landscape of Medicago truncatula symbiotic genes.</title>
        <authorList>
            <person name="Pecrix Y."/>
            <person name="Staton S.E."/>
            <person name="Sallet E."/>
            <person name="Lelandais-Briere C."/>
            <person name="Moreau S."/>
            <person name="Carrere S."/>
            <person name="Blein T."/>
            <person name="Jardinaud M.F."/>
            <person name="Latrasse D."/>
            <person name="Zouine M."/>
            <person name="Zahm M."/>
            <person name="Kreplak J."/>
            <person name="Mayjonade B."/>
            <person name="Satge C."/>
            <person name="Perez M."/>
            <person name="Cauet S."/>
            <person name="Marande W."/>
            <person name="Chantry-Darmon C."/>
            <person name="Lopez-Roques C."/>
            <person name="Bouchez O."/>
            <person name="Berard A."/>
            <person name="Debelle F."/>
            <person name="Munos S."/>
            <person name="Bendahmane A."/>
            <person name="Berges H."/>
            <person name="Niebel A."/>
            <person name="Buitink J."/>
            <person name="Frugier F."/>
            <person name="Benhamed M."/>
            <person name="Crespi M."/>
            <person name="Gouzy J."/>
            <person name="Gamas P."/>
        </authorList>
    </citation>
    <scope>NUCLEOTIDE SEQUENCE [LARGE SCALE GENOMIC DNA]</scope>
    <source>
        <strain evidence="7">cv. Jemalong A17</strain>
    </source>
</reference>
<dbReference type="PaxDb" id="3880-AES70353"/>
<protein>
    <submittedName>
        <fullName evidence="3">Nodule Cysteine-Rich (NCR) secreted peptide</fullName>
    </submittedName>
    <submittedName>
        <fullName evidence="4">Putative Late nodulin</fullName>
    </submittedName>
</protein>
<dbReference type="HOGENOM" id="CLU_2870987_0_0_1"/>